<dbReference type="InterPro" id="IPR050339">
    <property type="entry name" value="CC_SR_Kinase"/>
</dbReference>
<keyword evidence="4 5" id="KW-0067">ATP-binding</keyword>
<feature type="region of interest" description="Disordered" evidence="6">
    <location>
        <begin position="555"/>
        <end position="585"/>
    </location>
</feature>
<dbReference type="Proteomes" id="UP000085678">
    <property type="component" value="Unplaced"/>
</dbReference>
<feature type="region of interest" description="Disordered" evidence="6">
    <location>
        <begin position="609"/>
        <end position="635"/>
    </location>
</feature>
<dbReference type="AlphaFoldDB" id="A0A1S3IEW1"/>
<dbReference type="GO" id="GO:0005634">
    <property type="term" value="C:nucleus"/>
    <property type="evidence" value="ECO:0007669"/>
    <property type="project" value="TreeGrafter"/>
</dbReference>
<dbReference type="InterPro" id="IPR000719">
    <property type="entry name" value="Prot_kinase_dom"/>
</dbReference>
<dbReference type="GO" id="GO:0110031">
    <property type="term" value="P:negative regulation of G2/MI transition of meiotic cell cycle"/>
    <property type="evidence" value="ECO:0007669"/>
    <property type="project" value="TreeGrafter"/>
</dbReference>
<dbReference type="InterPro" id="IPR017441">
    <property type="entry name" value="Protein_kinase_ATP_BS"/>
</dbReference>
<feature type="compositionally biased region" description="Polar residues" evidence="6">
    <location>
        <begin position="609"/>
        <end position="620"/>
    </location>
</feature>
<evidence type="ECO:0000313" key="9">
    <source>
        <dbReference type="Proteomes" id="UP000085678"/>
    </source>
</evidence>
<feature type="region of interest" description="Disordered" evidence="6">
    <location>
        <begin position="666"/>
        <end position="733"/>
    </location>
</feature>
<sequence length="985" mass="109957">MERKGYQPVERLGGGEFGDVYLAKKGDKDYAVKVIKCTDVNRSAMLRELGIINNVPKHDNILRFDWFPSGENEACVVMEYCTAGDLNQYLLNFADDNHRTVYGFMHQLAVGLAYLHSKGLIHRDLKPEHVLIDCVSGQYVVKLSDFGLSKFIGKSEDVSLKDFSAGYAKTNWGTNYFMAPEVNEGQYDAKGDVFSLGLIYVAILCHTIHTLPDGRELIAPLVDAGGSKQPVWQFLTNNPNTFLPQVDQLSHSERFVKYEMASLIHYMLQKDPENRPPVVQVRGEVNRILYWDDVEDSSSERLDETRSSDGDQLDDSFEDHTLKGGEYECASTLPIRGDSQERDDPDDYEDSTLKRRSSTGDEAMSPQQRKKHIDDSTVRRARSAETVQDKSLNVHLVEFPDSCLLRSNSEFQYATLPDEHEYVAQGGQSSSTSSRSPTSTTDTNDTSSRTPPEDSFIQICDNGGEHLAQDVHDRLLENAEHGEPLASLTPDEDDGDEVFRSMNTSSVGSESVESIPIYYPPADGAAPTLEDEFDLENIPIGENAGLATLVRHFSEASASSPRRKEPGAPGWSLIDDDNEDQPIDVTDNIGLTTLVANYSKRDELVAETTDPNAPFQSSDFQPEESPTENDKIHEYPETAVETQPLLIDYETENALSLTTVVKNLQKDPNAEPTTPTNEPNAPFSSLPLSDQGSSDAIGTTTNDLGSTTSLTSKISQPETLNIVDRTPTPDPQSVLVTDAEMNFCQPEDPEQASTIKRVLMEREQQRRLELDRQIQIKEDAKLAQKLFETFELEKEDERLAQKIAAEERRPSPSQYKPRPVSQTSSIFNPQLDDDTQSLVSYGSPAPKRHRSRKDSESLIAVVSELSDTESLSGVSNLKRTAANAPPLSDISTGSDDVEPVPSYMDDNTPWSRAQPENSLLADPPYDDEEEYDCIDPDHKGYCWWCTCCLFLPLTLPSFFFYKIVKCIRKRKQKHQMKKQAKASAA</sequence>
<keyword evidence="7" id="KW-0472">Membrane</keyword>
<feature type="region of interest" description="Disordered" evidence="6">
    <location>
        <begin position="423"/>
        <end position="455"/>
    </location>
</feature>
<dbReference type="InParanoid" id="A0A1S3IEW1"/>
<feature type="region of interest" description="Disordered" evidence="6">
    <location>
        <begin position="481"/>
        <end position="511"/>
    </location>
</feature>
<organism evidence="9 10">
    <name type="scientific">Lingula anatina</name>
    <name type="common">Brachiopod</name>
    <name type="synonym">Lingula unguis</name>
    <dbReference type="NCBI Taxonomy" id="7574"/>
    <lineage>
        <taxon>Eukaryota</taxon>
        <taxon>Metazoa</taxon>
        <taxon>Spiralia</taxon>
        <taxon>Lophotrochozoa</taxon>
        <taxon>Brachiopoda</taxon>
        <taxon>Linguliformea</taxon>
        <taxon>Lingulata</taxon>
        <taxon>Lingulida</taxon>
        <taxon>Linguloidea</taxon>
        <taxon>Lingulidae</taxon>
        <taxon>Lingula</taxon>
    </lineage>
</organism>
<feature type="compositionally biased region" description="Polar residues" evidence="6">
    <location>
        <begin position="686"/>
        <end position="719"/>
    </location>
</feature>
<proteinExistence type="predicted"/>
<dbReference type="PANTHER" id="PTHR11042">
    <property type="entry name" value="EUKARYOTIC TRANSLATION INITIATION FACTOR 2-ALPHA KINASE EIF2-ALPHA KINASE -RELATED"/>
    <property type="match status" value="1"/>
</dbReference>
<protein>
    <submittedName>
        <fullName evidence="10">Uncharacterized protein LOC106163075</fullName>
    </submittedName>
</protein>
<feature type="compositionally biased region" description="Polar residues" evidence="6">
    <location>
        <begin position="501"/>
        <end position="511"/>
    </location>
</feature>
<feature type="binding site" evidence="5">
    <location>
        <position position="33"/>
    </location>
    <ligand>
        <name>ATP</name>
        <dbReference type="ChEBI" id="CHEBI:30616"/>
    </ligand>
</feature>
<dbReference type="GO" id="GO:0004672">
    <property type="term" value="F:protein kinase activity"/>
    <property type="evidence" value="ECO:0007669"/>
    <property type="project" value="InterPro"/>
</dbReference>
<dbReference type="PROSITE" id="PS50011">
    <property type="entry name" value="PROTEIN_KINASE_DOM"/>
    <property type="match status" value="1"/>
</dbReference>
<evidence type="ECO:0000256" key="3">
    <source>
        <dbReference type="ARBA" id="ARBA00022777"/>
    </source>
</evidence>
<keyword evidence="7" id="KW-0812">Transmembrane</keyword>
<name>A0A1S3IEW1_LINAN</name>
<evidence type="ECO:0000313" key="10">
    <source>
        <dbReference type="RefSeq" id="XP_013395999.1"/>
    </source>
</evidence>
<dbReference type="CDD" id="cd22249">
    <property type="entry name" value="UDM1_RNF168_RNF169-like"/>
    <property type="match status" value="1"/>
</dbReference>
<feature type="region of interest" description="Disordered" evidence="6">
    <location>
        <begin position="883"/>
        <end position="924"/>
    </location>
</feature>
<feature type="region of interest" description="Disordered" evidence="6">
    <location>
        <begin position="299"/>
        <end position="379"/>
    </location>
</feature>
<dbReference type="CDD" id="cd00180">
    <property type="entry name" value="PKc"/>
    <property type="match status" value="1"/>
</dbReference>
<keyword evidence="9" id="KW-1185">Reference proteome</keyword>
<dbReference type="KEGG" id="lak:106163075"/>
<gene>
    <name evidence="10" type="primary">LOC106163075</name>
</gene>
<dbReference type="InterPro" id="IPR011009">
    <property type="entry name" value="Kinase-like_dom_sf"/>
</dbReference>
<feature type="compositionally biased region" description="Acidic residues" evidence="6">
    <location>
        <begin position="341"/>
        <end position="350"/>
    </location>
</feature>
<keyword evidence="2 5" id="KW-0547">Nucleotide-binding</keyword>
<dbReference type="GeneID" id="106163075"/>
<dbReference type="SUPFAM" id="SSF56112">
    <property type="entry name" value="Protein kinase-like (PK-like)"/>
    <property type="match status" value="1"/>
</dbReference>
<evidence type="ECO:0000256" key="6">
    <source>
        <dbReference type="SAM" id="MobiDB-lite"/>
    </source>
</evidence>
<feature type="compositionally biased region" description="Basic and acidic residues" evidence="6">
    <location>
        <begin position="299"/>
        <end position="309"/>
    </location>
</feature>
<feature type="compositionally biased region" description="Polar residues" evidence="6">
    <location>
        <begin position="908"/>
        <end position="917"/>
    </location>
</feature>
<evidence type="ECO:0000256" key="2">
    <source>
        <dbReference type="ARBA" id="ARBA00022741"/>
    </source>
</evidence>
<feature type="compositionally biased region" description="Low complexity" evidence="6">
    <location>
        <begin position="429"/>
        <end position="450"/>
    </location>
</feature>
<keyword evidence="7" id="KW-1133">Transmembrane helix</keyword>
<reference evidence="10" key="1">
    <citation type="submission" date="2025-08" db="UniProtKB">
        <authorList>
            <consortium name="RefSeq"/>
        </authorList>
    </citation>
    <scope>IDENTIFICATION</scope>
    <source>
        <tissue evidence="10">Gonads</tissue>
    </source>
</reference>
<dbReference type="Pfam" id="PF00069">
    <property type="entry name" value="Pkinase"/>
    <property type="match status" value="1"/>
</dbReference>
<dbReference type="GO" id="GO:0005524">
    <property type="term" value="F:ATP binding"/>
    <property type="evidence" value="ECO:0007669"/>
    <property type="project" value="UniProtKB-UniRule"/>
</dbReference>
<accession>A0A1S3IEW1</accession>
<keyword evidence="3" id="KW-0418">Kinase</keyword>
<evidence type="ECO:0000259" key="8">
    <source>
        <dbReference type="PROSITE" id="PS50011"/>
    </source>
</evidence>
<evidence type="ECO:0000256" key="4">
    <source>
        <dbReference type="ARBA" id="ARBA00022840"/>
    </source>
</evidence>
<dbReference type="OrthoDB" id="4062651at2759"/>
<feature type="transmembrane region" description="Helical" evidence="7">
    <location>
        <begin position="941"/>
        <end position="964"/>
    </location>
</feature>
<dbReference type="STRING" id="7574.A0A1S3IEW1"/>
<dbReference type="PANTHER" id="PTHR11042:SF190">
    <property type="entry name" value="MITOSIS INHIBITOR PROTEIN KINASE MIK1"/>
    <property type="match status" value="1"/>
</dbReference>
<dbReference type="RefSeq" id="XP_013395999.1">
    <property type="nucleotide sequence ID" value="XM_013540545.1"/>
</dbReference>
<feature type="compositionally biased region" description="Low complexity" evidence="6">
    <location>
        <begin position="670"/>
        <end position="682"/>
    </location>
</feature>
<evidence type="ECO:0000256" key="1">
    <source>
        <dbReference type="ARBA" id="ARBA00022679"/>
    </source>
</evidence>
<evidence type="ECO:0000256" key="7">
    <source>
        <dbReference type="SAM" id="Phobius"/>
    </source>
</evidence>
<evidence type="ECO:0000256" key="5">
    <source>
        <dbReference type="PROSITE-ProRule" id="PRU10141"/>
    </source>
</evidence>
<dbReference type="GO" id="GO:0005737">
    <property type="term" value="C:cytoplasm"/>
    <property type="evidence" value="ECO:0007669"/>
    <property type="project" value="TreeGrafter"/>
</dbReference>
<keyword evidence="1" id="KW-0808">Transferase</keyword>
<dbReference type="Gene3D" id="1.10.510.10">
    <property type="entry name" value="Transferase(Phosphotransferase) domain 1"/>
    <property type="match status" value="1"/>
</dbReference>
<feature type="region of interest" description="Disordered" evidence="6">
    <location>
        <begin position="803"/>
        <end position="856"/>
    </location>
</feature>
<dbReference type="PROSITE" id="PS00107">
    <property type="entry name" value="PROTEIN_KINASE_ATP"/>
    <property type="match status" value="1"/>
</dbReference>
<feature type="domain" description="Protein kinase" evidence="8">
    <location>
        <begin position="6"/>
        <end position="289"/>
    </location>
</feature>